<dbReference type="PANTHER" id="PTHR48090:SF3">
    <property type="entry name" value="UNDECAPRENYL-PHOSPHATE 4-DEOXY-4-FORMAMIDO-L-ARABINOSE TRANSFERASE"/>
    <property type="match status" value="1"/>
</dbReference>
<dbReference type="InterPro" id="IPR029044">
    <property type="entry name" value="Nucleotide-diphossugar_trans"/>
</dbReference>
<dbReference type="Proteomes" id="UP000319941">
    <property type="component" value="Unassembled WGS sequence"/>
</dbReference>
<dbReference type="EMBL" id="VNFH01000009">
    <property type="protein sequence ID" value="TVU68868.1"/>
    <property type="molecule type" value="Genomic_DNA"/>
</dbReference>
<evidence type="ECO:0000256" key="6">
    <source>
        <dbReference type="ARBA" id="ARBA00022989"/>
    </source>
</evidence>
<dbReference type="Pfam" id="PF00535">
    <property type="entry name" value="Glycos_transf_2"/>
    <property type="match status" value="1"/>
</dbReference>
<comment type="caution">
    <text evidence="9">The sequence shown here is derived from an EMBL/GenBank/DDBJ whole genome shotgun (WGS) entry which is preliminary data.</text>
</comment>
<evidence type="ECO:0000256" key="5">
    <source>
        <dbReference type="ARBA" id="ARBA00022985"/>
    </source>
</evidence>
<evidence type="ECO:0000256" key="4">
    <source>
        <dbReference type="ARBA" id="ARBA00022692"/>
    </source>
</evidence>
<sequence length="299" mass="32670">MACPRHTSSDDDSLNGGISVLIPGRDERDNLPRLVAEVHAALAGKRYEIIVIDDGSSDDSWRWLKGAALEDPRLRPFHHDTSFGQSTSVWQAARLARGEWLATLDGDGQNDPADLPDMLSLASLEGLDLVAGHRTERRDDAIKRVSSRLANAIRQSLLHDDTPDTGCGIKVIRREVFLRLPYFDHMHRFLPALVRAQGGQVQSLPVRHRERVAGVSKYGFFDRLWVGISDIVGVMWLVRRSQLPSPLQNTSGHAASEALGPVRGIMPGNAEDLADAEAAAPTETDMAADGLTLHQSGAN</sequence>
<keyword evidence="6" id="KW-1133">Transmembrane helix</keyword>
<evidence type="ECO:0000256" key="7">
    <source>
        <dbReference type="ARBA" id="ARBA00023136"/>
    </source>
</evidence>
<evidence type="ECO:0000256" key="3">
    <source>
        <dbReference type="ARBA" id="ARBA00022679"/>
    </source>
</evidence>
<keyword evidence="7" id="KW-0472">Membrane</keyword>
<keyword evidence="10" id="KW-1185">Reference proteome</keyword>
<keyword evidence="1" id="KW-1003">Cell membrane</keyword>
<evidence type="ECO:0000313" key="10">
    <source>
        <dbReference type="Proteomes" id="UP000319941"/>
    </source>
</evidence>
<organism evidence="9 10">
    <name type="scientific">Cobetia crustatorum</name>
    <dbReference type="NCBI Taxonomy" id="553385"/>
    <lineage>
        <taxon>Bacteria</taxon>
        <taxon>Pseudomonadati</taxon>
        <taxon>Pseudomonadota</taxon>
        <taxon>Gammaproteobacteria</taxon>
        <taxon>Oceanospirillales</taxon>
        <taxon>Halomonadaceae</taxon>
        <taxon>Cobetia</taxon>
    </lineage>
</organism>
<evidence type="ECO:0000256" key="2">
    <source>
        <dbReference type="ARBA" id="ARBA00022676"/>
    </source>
</evidence>
<dbReference type="FunFam" id="3.90.550.10:FF:000170">
    <property type="entry name" value="Dolichol-phosphate mannosyltransferase"/>
    <property type="match status" value="1"/>
</dbReference>
<proteinExistence type="predicted"/>
<evidence type="ECO:0000256" key="1">
    <source>
        <dbReference type="ARBA" id="ARBA00022475"/>
    </source>
</evidence>
<dbReference type="GO" id="GO:0099621">
    <property type="term" value="F:undecaprenyl-phosphate 4-deoxy-4-formamido-L-arabinose transferase activity"/>
    <property type="evidence" value="ECO:0007669"/>
    <property type="project" value="TreeGrafter"/>
</dbReference>
<dbReference type="STRING" id="553385.GCA_000591415_03483"/>
<evidence type="ECO:0000313" key="9">
    <source>
        <dbReference type="EMBL" id="TVU68868.1"/>
    </source>
</evidence>
<accession>A0A558HIJ7</accession>
<dbReference type="CDD" id="cd04179">
    <property type="entry name" value="DPM_DPG-synthase_like"/>
    <property type="match status" value="1"/>
</dbReference>
<dbReference type="GO" id="GO:0009103">
    <property type="term" value="P:lipopolysaccharide biosynthetic process"/>
    <property type="evidence" value="ECO:0007669"/>
    <property type="project" value="UniProtKB-KW"/>
</dbReference>
<dbReference type="SUPFAM" id="SSF53448">
    <property type="entry name" value="Nucleotide-diphospho-sugar transferases"/>
    <property type="match status" value="1"/>
</dbReference>
<keyword evidence="4" id="KW-0812">Transmembrane</keyword>
<evidence type="ECO:0000259" key="8">
    <source>
        <dbReference type="Pfam" id="PF00535"/>
    </source>
</evidence>
<name>A0A558HIJ7_9GAMM</name>
<keyword evidence="2" id="KW-0328">Glycosyltransferase</keyword>
<dbReference type="InterPro" id="IPR001173">
    <property type="entry name" value="Glyco_trans_2-like"/>
</dbReference>
<dbReference type="GO" id="GO:0005886">
    <property type="term" value="C:plasma membrane"/>
    <property type="evidence" value="ECO:0007669"/>
    <property type="project" value="TreeGrafter"/>
</dbReference>
<keyword evidence="5" id="KW-0448">Lipopolysaccharide biosynthesis</keyword>
<reference evidence="9 10" key="1">
    <citation type="submission" date="2019-07" db="EMBL/GenBank/DDBJ databases">
        <title>Diversity of Bacteria from Kongsfjorden, Arctic.</title>
        <authorList>
            <person name="Yu Y."/>
        </authorList>
    </citation>
    <scope>NUCLEOTIDE SEQUENCE [LARGE SCALE GENOMIC DNA]</scope>
    <source>
        <strain evidence="9 10">SM1923</strain>
    </source>
</reference>
<gene>
    <name evidence="9" type="ORF">FQP86_13350</name>
</gene>
<dbReference type="Gene3D" id="3.90.550.10">
    <property type="entry name" value="Spore Coat Polysaccharide Biosynthesis Protein SpsA, Chain A"/>
    <property type="match status" value="1"/>
</dbReference>
<feature type="domain" description="Glycosyltransferase 2-like" evidence="8">
    <location>
        <begin position="19"/>
        <end position="177"/>
    </location>
</feature>
<dbReference type="OrthoDB" id="9811884at2"/>
<dbReference type="AlphaFoldDB" id="A0A558HIJ7"/>
<keyword evidence="3 9" id="KW-0808">Transferase</keyword>
<dbReference type="InterPro" id="IPR050256">
    <property type="entry name" value="Glycosyltransferase_2"/>
</dbReference>
<protein>
    <submittedName>
        <fullName evidence="9">Glycosyltransferase family 2 protein</fullName>
    </submittedName>
</protein>
<dbReference type="PANTHER" id="PTHR48090">
    <property type="entry name" value="UNDECAPRENYL-PHOSPHATE 4-DEOXY-4-FORMAMIDO-L-ARABINOSE TRANSFERASE-RELATED"/>
    <property type="match status" value="1"/>
</dbReference>